<dbReference type="Gene3D" id="3.30.40.10">
    <property type="entry name" value="Zinc/RING finger domain, C3HC4 (zinc finger)"/>
    <property type="match status" value="1"/>
</dbReference>
<dbReference type="GO" id="GO:0061630">
    <property type="term" value="F:ubiquitin protein ligase activity"/>
    <property type="evidence" value="ECO:0007669"/>
    <property type="project" value="TreeGrafter"/>
</dbReference>
<dbReference type="InterPro" id="IPR051834">
    <property type="entry name" value="RING_finger_E3_ligase"/>
</dbReference>
<dbReference type="PANTHER" id="PTHR45931">
    <property type="entry name" value="SI:CH211-59O9.10"/>
    <property type="match status" value="1"/>
</dbReference>
<feature type="transmembrane region" description="Helical" evidence="6">
    <location>
        <begin position="386"/>
        <end position="407"/>
    </location>
</feature>
<accession>A0A9W7FHH6</accession>
<feature type="region of interest" description="Disordered" evidence="5">
    <location>
        <begin position="44"/>
        <end position="65"/>
    </location>
</feature>
<evidence type="ECO:0000256" key="4">
    <source>
        <dbReference type="PROSITE-ProRule" id="PRU00175"/>
    </source>
</evidence>
<dbReference type="AlphaFoldDB" id="A0A9W7FHH6"/>
<keyword evidence="9" id="KW-1185">Reference proteome</keyword>
<evidence type="ECO:0000256" key="1">
    <source>
        <dbReference type="ARBA" id="ARBA00022723"/>
    </source>
</evidence>
<keyword evidence="3" id="KW-0862">Zinc</keyword>
<protein>
    <recommendedName>
        <fullName evidence="7">RING-type domain-containing protein</fullName>
    </recommendedName>
</protein>
<dbReference type="PANTHER" id="PTHR45931:SF3">
    <property type="entry name" value="RING ZINC FINGER-CONTAINING PROTEIN"/>
    <property type="match status" value="1"/>
</dbReference>
<dbReference type="GO" id="GO:0005634">
    <property type="term" value="C:nucleus"/>
    <property type="evidence" value="ECO:0007669"/>
    <property type="project" value="TreeGrafter"/>
</dbReference>
<dbReference type="EMBL" id="BRXX01000438">
    <property type="protein sequence ID" value="GMI12128.1"/>
    <property type="molecule type" value="Genomic_DNA"/>
</dbReference>
<dbReference type="Gene3D" id="2.120.10.80">
    <property type="entry name" value="Kelch-type beta propeller"/>
    <property type="match status" value="2"/>
</dbReference>
<feature type="compositionally biased region" description="Gly residues" evidence="5">
    <location>
        <begin position="529"/>
        <end position="550"/>
    </location>
</feature>
<dbReference type="CDD" id="cd16454">
    <property type="entry name" value="RING-H2_PA-TM-RING"/>
    <property type="match status" value="1"/>
</dbReference>
<evidence type="ECO:0000256" key="3">
    <source>
        <dbReference type="ARBA" id="ARBA00022833"/>
    </source>
</evidence>
<comment type="caution">
    <text evidence="8">The sequence shown here is derived from an EMBL/GenBank/DDBJ whole genome shotgun (WGS) entry which is preliminary data.</text>
</comment>
<dbReference type="SUPFAM" id="SSF57850">
    <property type="entry name" value="RING/U-box"/>
    <property type="match status" value="1"/>
</dbReference>
<feature type="domain" description="RING-type" evidence="7">
    <location>
        <begin position="464"/>
        <end position="505"/>
    </location>
</feature>
<dbReference type="SMART" id="SM00184">
    <property type="entry name" value="RING"/>
    <property type="match status" value="1"/>
</dbReference>
<dbReference type="InterPro" id="IPR015915">
    <property type="entry name" value="Kelch-typ_b-propeller"/>
</dbReference>
<dbReference type="SUPFAM" id="SSF117281">
    <property type="entry name" value="Kelch motif"/>
    <property type="match status" value="1"/>
</dbReference>
<dbReference type="InterPro" id="IPR001841">
    <property type="entry name" value="Znf_RING"/>
</dbReference>
<dbReference type="Pfam" id="PF13639">
    <property type="entry name" value="zf-RING_2"/>
    <property type="match status" value="1"/>
</dbReference>
<proteinExistence type="predicted"/>
<evidence type="ECO:0000313" key="8">
    <source>
        <dbReference type="EMBL" id="GMI12128.1"/>
    </source>
</evidence>
<sequence length="580" mass="63873">MFGTLNPDPTHPSSYPSTSSFLTSLLNPSLPPSSDRTLTEAGSSWSVLDSSPLPPSRRSHTLTSSPDSNSLIISFGFHSSSPNAFSLLDDVWEWSTETGEYEKIATGGGIETGGHLSCVYNDHLYVIGGLRFQNRQWSSPSQTSLHILSLTSPSLGWTSIPFPSIPSRGELVGGCLNDKMYFHGGLRINGNDVMGMNDLWEIDLNTYVEKKLKDGPGERFSHAGAVCEERFCVSGGRAFKPSGSWYMLSEVSCYYFGEEVWRDETPENRYERVYHSLDFFEDEMYQFGGYRSVVNGNQVVAMVDNDLLKFKGGEWLRYNREDTDVPVRFQHDTEIWKGALVVYGGRFETTEDCRVVNEIGLGGLGDEAWMRAEGDAGEEFDLGSGVHLIVAAMIITGLMLLAVFGAIRRRALDAGEPAIGMFGRSNNAGMEQNQIDEIGITEYRKEPSGAAVLDESAPEEAETCSICLSDFTEGENIRKLPCGHIFHPECVDVWLKRNCSCPACRQSIRTMQRAGEVRERLERERRENGGTGVQSQGSGGGESPGRGLLGAAGPPFGDREDEGLEMSAITSNENENEERV</sequence>
<evidence type="ECO:0000256" key="5">
    <source>
        <dbReference type="SAM" id="MobiDB-lite"/>
    </source>
</evidence>
<dbReference type="InterPro" id="IPR013083">
    <property type="entry name" value="Znf_RING/FYVE/PHD"/>
</dbReference>
<gene>
    <name evidence="8" type="ORF">TrVE_jg7148</name>
</gene>
<keyword evidence="6" id="KW-0812">Transmembrane</keyword>
<dbReference type="GO" id="GO:0008270">
    <property type="term" value="F:zinc ion binding"/>
    <property type="evidence" value="ECO:0007669"/>
    <property type="project" value="UniProtKB-KW"/>
</dbReference>
<keyword evidence="6" id="KW-1133">Transmembrane helix</keyword>
<keyword evidence="1" id="KW-0479">Metal-binding</keyword>
<keyword evidence="2 4" id="KW-0863">Zinc-finger</keyword>
<keyword evidence="6" id="KW-0472">Membrane</keyword>
<feature type="region of interest" description="Disordered" evidence="5">
    <location>
        <begin position="512"/>
        <end position="580"/>
    </location>
</feature>
<evidence type="ECO:0000256" key="6">
    <source>
        <dbReference type="SAM" id="Phobius"/>
    </source>
</evidence>
<evidence type="ECO:0000259" key="7">
    <source>
        <dbReference type="PROSITE" id="PS50089"/>
    </source>
</evidence>
<dbReference type="Pfam" id="PF24681">
    <property type="entry name" value="Kelch_KLHDC2_KLHL20_DRC7"/>
    <property type="match status" value="1"/>
</dbReference>
<dbReference type="Proteomes" id="UP001165160">
    <property type="component" value="Unassembled WGS sequence"/>
</dbReference>
<reference evidence="9" key="1">
    <citation type="journal article" date="2023" name="Commun. Biol.">
        <title>Genome analysis of Parmales, the sister group of diatoms, reveals the evolutionary specialization of diatoms from phago-mixotrophs to photoautotrophs.</title>
        <authorList>
            <person name="Ban H."/>
            <person name="Sato S."/>
            <person name="Yoshikawa S."/>
            <person name="Yamada K."/>
            <person name="Nakamura Y."/>
            <person name="Ichinomiya M."/>
            <person name="Sato N."/>
            <person name="Blanc-Mathieu R."/>
            <person name="Endo H."/>
            <person name="Kuwata A."/>
            <person name="Ogata H."/>
        </authorList>
    </citation>
    <scope>NUCLEOTIDE SEQUENCE [LARGE SCALE GENOMIC DNA]</scope>
    <source>
        <strain evidence="9">NIES 3699</strain>
    </source>
</reference>
<evidence type="ECO:0000256" key="2">
    <source>
        <dbReference type="ARBA" id="ARBA00022771"/>
    </source>
</evidence>
<dbReference type="GO" id="GO:0006511">
    <property type="term" value="P:ubiquitin-dependent protein catabolic process"/>
    <property type="evidence" value="ECO:0007669"/>
    <property type="project" value="TreeGrafter"/>
</dbReference>
<feature type="compositionally biased region" description="Basic and acidic residues" evidence="5">
    <location>
        <begin position="515"/>
        <end position="528"/>
    </location>
</feature>
<name>A0A9W7FHH6_9STRA</name>
<organism evidence="8 9">
    <name type="scientific">Triparma verrucosa</name>
    <dbReference type="NCBI Taxonomy" id="1606542"/>
    <lineage>
        <taxon>Eukaryota</taxon>
        <taxon>Sar</taxon>
        <taxon>Stramenopiles</taxon>
        <taxon>Ochrophyta</taxon>
        <taxon>Bolidophyceae</taxon>
        <taxon>Parmales</taxon>
        <taxon>Triparmaceae</taxon>
        <taxon>Triparma</taxon>
    </lineage>
</organism>
<dbReference type="PROSITE" id="PS50089">
    <property type="entry name" value="ZF_RING_2"/>
    <property type="match status" value="1"/>
</dbReference>
<evidence type="ECO:0000313" key="9">
    <source>
        <dbReference type="Proteomes" id="UP001165160"/>
    </source>
</evidence>